<feature type="transmembrane region" description="Helical" evidence="1">
    <location>
        <begin position="204"/>
        <end position="226"/>
    </location>
</feature>
<dbReference type="Proteomes" id="UP000663828">
    <property type="component" value="Unassembled WGS sequence"/>
</dbReference>
<keyword evidence="1" id="KW-0472">Membrane</keyword>
<evidence type="ECO:0000313" key="3">
    <source>
        <dbReference type="Proteomes" id="UP000663828"/>
    </source>
</evidence>
<comment type="caution">
    <text evidence="2">The sequence shown here is derived from an EMBL/GenBank/DDBJ whole genome shotgun (WGS) entry which is preliminary data.</text>
</comment>
<gene>
    <name evidence="2" type="ORF">XAT740_LOCUS28713</name>
</gene>
<dbReference type="PANTHER" id="PTHR32251">
    <property type="entry name" value="3-OXO-5-ALPHA-STEROID 4-DEHYDROGENASE"/>
    <property type="match status" value="1"/>
</dbReference>
<dbReference type="GO" id="GO:0016020">
    <property type="term" value="C:membrane"/>
    <property type="evidence" value="ECO:0007669"/>
    <property type="project" value="TreeGrafter"/>
</dbReference>
<dbReference type="AlphaFoldDB" id="A0A815DH54"/>
<sequence length="259" mass="30156">MGLQFGKLIGVDFAIQFFGWIVSTKLRTEKFYDLTGSLTFILLTYLSRNANGQTLRQKIQSACVMIWALRLGTFLFRRIMKLGKDSRFDRMRNSPLRLFYVWMMQGIWVFITLLPTLYLNQKRVDKSLTKTDFIGWAIWLFGFVFEAIADRQKMAFKSNPSNQGKFVNTGLWKYSRHPNYFGEICAWFGLYIASSHMLVGKERIFGFLSPVFVASLISFLSGVPILERKAMKTYGNNSDYIVYRKKTPVLLPFVNFPRI</sequence>
<evidence type="ECO:0008006" key="4">
    <source>
        <dbReference type="Google" id="ProtNLM"/>
    </source>
</evidence>
<keyword evidence="1" id="KW-0812">Transmembrane</keyword>
<dbReference type="EMBL" id="CAJNOR010002465">
    <property type="protein sequence ID" value="CAF1298133.1"/>
    <property type="molecule type" value="Genomic_DNA"/>
</dbReference>
<reference evidence="2" key="1">
    <citation type="submission" date="2021-02" db="EMBL/GenBank/DDBJ databases">
        <authorList>
            <person name="Nowell W R."/>
        </authorList>
    </citation>
    <scope>NUCLEOTIDE SEQUENCE</scope>
</reference>
<organism evidence="2 3">
    <name type="scientific">Adineta ricciae</name>
    <name type="common">Rotifer</name>
    <dbReference type="NCBI Taxonomy" id="249248"/>
    <lineage>
        <taxon>Eukaryota</taxon>
        <taxon>Metazoa</taxon>
        <taxon>Spiralia</taxon>
        <taxon>Gnathifera</taxon>
        <taxon>Rotifera</taxon>
        <taxon>Eurotatoria</taxon>
        <taxon>Bdelloidea</taxon>
        <taxon>Adinetida</taxon>
        <taxon>Adinetidae</taxon>
        <taxon>Adineta</taxon>
    </lineage>
</organism>
<name>A0A815DH54_ADIRI</name>
<dbReference type="PANTHER" id="PTHR32251:SF17">
    <property type="entry name" value="STEROID 5-ALPHA REDUCTASE C-TERMINAL DOMAIN-CONTAINING PROTEIN"/>
    <property type="match status" value="1"/>
</dbReference>
<dbReference type="Gene3D" id="1.20.120.1630">
    <property type="match status" value="1"/>
</dbReference>
<dbReference type="InterPro" id="IPR010721">
    <property type="entry name" value="UstE-like"/>
</dbReference>
<feature type="transmembrane region" description="Helical" evidence="1">
    <location>
        <begin position="98"/>
        <end position="118"/>
    </location>
</feature>
<proteinExistence type="predicted"/>
<evidence type="ECO:0000256" key="1">
    <source>
        <dbReference type="SAM" id="Phobius"/>
    </source>
</evidence>
<dbReference type="Pfam" id="PF06966">
    <property type="entry name" value="DUF1295"/>
    <property type="match status" value="1"/>
</dbReference>
<accession>A0A815DH54</accession>
<protein>
    <recommendedName>
        <fullName evidence="4">Steroid 5-alpha reductase C-terminal domain-containing protein</fullName>
    </recommendedName>
</protein>
<feature type="transmembrane region" description="Helical" evidence="1">
    <location>
        <begin position="133"/>
        <end position="149"/>
    </location>
</feature>
<dbReference type="PROSITE" id="PS50244">
    <property type="entry name" value="S5A_REDUCTASE"/>
    <property type="match status" value="1"/>
</dbReference>
<keyword evidence="3" id="KW-1185">Reference proteome</keyword>
<evidence type="ECO:0000313" key="2">
    <source>
        <dbReference type="EMBL" id="CAF1298133.1"/>
    </source>
</evidence>
<keyword evidence="1" id="KW-1133">Transmembrane helix</keyword>